<dbReference type="Gene3D" id="3.30.780.10">
    <property type="entry name" value="SUI1-like domain"/>
    <property type="match status" value="1"/>
</dbReference>
<dbReference type="KEGG" id="bany:112052584"/>
<dbReference type="AlphaFoldDB" id="A0A6J1NKM2"/>
<accession>A0A6J1NKM2</accession>
<evidence type="ECO:0000256" key="4">
    <source>
        <dbReference type="ARBA" id="ARBA00023128"/>
    </source>
</evidence>
<gene>
    <name evidence="9" type="primary">LOC112052584</name>
</gene>
<evidence type="ECO:0000256" key="6">
    <source>
        <dbReference type="ARBA" id="ARBA00035191"/>
    </source>
</evidence>
<dbReference type="GO" id="GO:0006412">
    <property type="term" value="P:translation"/>
    <property type="evidence" value="ECO:0007669"/>
    <property type="project" value="InterPro"/>
</dbReference>
<organism evidence="8 9">
    <name type="scientific">Bicyclus anynana</name>
    <name type="common">Squinting bush brown butterfly</name>
    <dbReference type="NCBI Taxonomy" id="110368"/>
    <lineage>
        <taxon>Eukaryota</taxon>
        <taxon>Metazoa</taxon>
        <taxon>Ecdysozoa</taxon>
        <taxon>Arthropoda</taxon>
        <taxon>Hexapoda</taxon>
        <taxon>Insecta</taxon>
        <taxon>Pterygota</taxon>
        <taxon>Neoptera</taxon>
        <taxon>Endopterygota</taxon>
        <taxon>Lepidoptera</taxon>
        <taxon>Glossata</taxon>
        <taxon>Ditrysia</taxon>
        <taxon>Papilionoidea</taxon>
        <taxon>Nymphalidae</taxon>
        <taxon>Satyrinae</taxon>
        <taxon>Satyrini</taxon>
        <taxon>Mycalesina</taxon>
        <taxon>Bicyclus</taxon>
    </lineage>
</organism>
<reference evidence="9" key="1">
    <citation type="submission" date="2025-08" db="UniProtKB">
        <authorList>
            <consortium name="RefSeq"/>
        </authorList>
    </citation>
    <scope>IDENTIFICATION</scope>
</reference>
<evidence type="ECO:0000256" key="5">
    <source>
        <dbReference type="ARBA" id="ARBA00023274"/>
    </source>
</evidence>
<evidence type="ECO:0000256" key="1">
    <source>
        <dbReference type="ARBA" id="ARBA00004173"/>
    </source>
</evidence>
<dbReference type="PANTHER" id="PTHR13477">
    <property type="entry name" value="MITOCHONDRIAL 39S RIBOSOMAL PROTEIN L49"/>
    <property type="match status" value="1"/>
</dbReference>
<evidence type="ECO:0000313" key="8">
    <source>
        <dbReference type="Proteomes" id="UP001652582"/>
    </source>
</evidence>
<dbReference type="FunFam" id="3.30.780.10:FF:000009">
    <property type="entry name" value="39S ribosomal protein L49, mitochondrial"/>
    <property type="match status" value="1"/>
</dbReference>
<dbReference type="GO" id="GO:0005762">
    <property type="term" value="C:mitochondrial large ribosomal subunit"/>
    <property type="evidence" value="ECO:0007669"/>
    <property type="project" value="TreeGrafter"/>
</dbReference>
<protein>
    <recommendedName>
        <fullName evidence="6">Large ribosomal subunit protein mL49</fullName>
    </recommendedName>
    <alternativeName>
        <fullName evidence="7">39S ribosomal protein L49, mitochondrial</fullName>
    </alternativeName>
</protein>
<proteinExistence type="inferred from homology"/>
<keyword evidence="3 9" id="KW-0689">Ribosomal protein</keyword>
<dbReference type="GO" id="GO:0003735">
    <property type="term" value="F:structural constituent of ribosome"/>
    <property type="evidence" value="ECO:0007669"/>
    <property type="project" value="InterPro"/>
</dbReference>
<dbReference type="Pfam" id="PF05046">
    <property type="entry name" value="Img2"/>
    <property type="match status" value="1"/>
</dbReference>
<keyword evidence="8" id="KW-1185">Reference proteome</keyword>
<keyword evidence="4" id="KW-0496">Mitochondrion</keyword>
<name>A0A6J1NKM2_BICAN</name>
<evidence type="ECO:0000313" key="9">
    <source>
        <dbReference type="RefSeq" id="XP_023947489.1"/>
    </source>
</evidence>
<dbReference type="CTD" id="740"/>
<dbReference type="InterPro" id="IPR007740">
    <property type="entry name" value="Ribosomal_mL49"/>
</dbReference>
<dbReference type="RefSeq" id="XP_023947489.1">
    <property type="nucleotide sequence ID" value="XM_024091721.2"/>
</dbReference>
<evidence type="ECO:0000256" key="3">
    <source>
        <dbReference type="ARBA" id="ARBA00022980"/>
    </source>
</evidence>
<dbReference type="PANTHER" id="PTHR13477:SF0">
    <property type="entry name" value="LARGE RIBOSOMAL SUBUNIT PROTEIN ML49"/>
    <property type="match status" value="1"/>
</dbReference>
<keyword evidence="5" id="KW-0687">Ribonucleoprotein</keyword>
<sequence length="193" mass="22562">MATVWRSQRAFARFFAGKTVRILNNASDLGAKLTPASISVSSTQNYSNYAKSPFVKRIKEQYEFDIVKNPPEWAYVERLMPFESIPNVTPKETYPSGWIPPKEEAKNLPYFIARTRNHQMPIYLDLSMKGTRKISLIRRIEGDIWLLNDLIKEHLQKTQKRYVETRVHELGRFIEVKGDFVTTLRDWAYAQGF</sequence>
<evidence type="ECO:0000256" key="2">
    <source>
        <dbReference type="ARBA" id="ARBA00005677"/>
    </source>
</evidence>
<evidence type="ECO:0000256" key="7">
    <source>
        <dbReference type="ARBA" id="ARBA00035545"/>
    </source>
</evidence>
<comment type="subcellular location">
    <subcellularLocation>
        <location evidence="1">Mitochondrion</location>
    </subcellularLocation>
</comment>
<dbReference type="GeneID" id="112052584"/>
<comment type="similarity">
    <text evidence="2">Belongs to the mitochondrion-specific ribosomal protein mL49 family.</text>
</comment>
<dbReference type="OrthoDB" id="19439at2759"/>
<dbReference type="Proteomes" id="UP001652582">
    <property type="component" value="Chromosome 16"/>
</dbReference>